<dbReference type="EMBL" id="CP109535">
    <property type="protein sequence ID" value="WTY99821.1"/>
    <property type="molecule type" value="Genomic_DNA"/>
</dbReference>
<name>A0AAU3H6W1_9ACTN</name>
<dbReference type="Pfam" id="PF13577">
    <property type="entry name" value="SnoaL_4"/>
    <property type="match status" value="1"/>
</dbReference>
<dbReference type="Gene3D" id="3.10.450.50">
    <property type="match status" value="1"/>
</dbReference>
<dbReference type="SUPFAM" id="SSF54427">
    <property type="entry name" value="NTF2-like"/>
    <property type="match status" value="1"/>
</dbReference>
<dbReference type="AlphaFoldDB" id="A0AAU3H6W1"/>
<evidence type="ECO:0000313" key="2">
    <source>
        <dbReference type="EMBL" id="WTY99821.1"/>
    </source>
</evidence>
<evidence type="ECO:0000259" key="1">
    <source>
        <dbReference type="Pfam" id="PF13577"/>
    </source>
</evidence>
<proteinExistence type="predicted"/>
<gene>
    <name evidence="2" type="ORF">OG626_35410</name>
</gene>
<protein>
    <submittedName>
        <fullName evidence="2">Nuclear transport factor 2 family protein</fullName>
    </submittedName>
</protein>
<organism evidence="2">
    <name type="scientific">Streptomyces sp. NBC_01401</name>
    <dbReference type="NCBI Taxonomy" id="2903854"/>
    <lineage>
        <taxon>Bacteria</taxon>
        <taxon>Bacillati</taxon>
        <taxon>Actinomycetota</taxon>
        <taxon>Actinomycetes</taxon>
        <taxon>Kitasatosporales</taxon>
        <taxon>Streptomycetaceae</taxon>
        <taxon>Streptomyces</taxon>
    </lineage>
</organism>
<feature type="domain" description="SnoaL-like" evidence="1">
    <location>
        <begin position="7"/>
        <end position="126"/>
    </location>
</feature>
<dbReference type="InterPro" id="IPR037401">
    <property type="entry name" value="SnoaL-like"/>
</dbReference>
<reference evidence="2" key="1">
    <citation type="submission" date="2022-10" db="EMBL/GenBank/DDBJ databases">
        <title>The complete genomes of actinobacterial strains from the NBC collection.</title>
        <authorList>
            <person name="Joergensen T.S."/>
            <person name="Alvarez Arevalo M."/>
            <person name="Sterndorff E.B."/>
            <person name="Faurdal D."/>
            <person name="Vuksanovic O."/>
            <person name="Mourched A.-S."/>
            <person name="Charusanti P."/>
            <person name="Shaw S."/>
            <person name="Blin K."/>
            <person name="Weber T."/>
        </authorList>
    </citation>
    <scope>NUCLEOTIDE SEQUENCE</scope>
    <source>
        <strain evidence="2">NBC_01401</strain>
    </source>
</reference>
<accession>A0AAU3H6W1</accession>
<dbReference type="CDD" id="cd00531">
    <property type="entry name" value="NTF2_like"/>
    <property type="match status" value="1"/>
</dbReference>
<sequence length="132" mass="14352">MTTSAQASATAHVQAAVAAYAHALDADRVDDLVELFWPDAVAEITGVGTFEGHDAIRAGYAGFSPTQPQLHLVGNTVVTSATDDEATAVSNLAFFQRDASGWAVRLVGRYDDVLRRRDGEWRFQRRVTTFLP</sequence>
<dbReference type="InterPro" id="IPR032710">
    <property type="entry name" value="NTF2-like_dom_sf"/>
</dbReference>